<dbReference type="PANTHER" id="PTHR23284">
    <property type="entry name" value="PROLACTIN REGULATORY ELEMENT BINDING PROTEIN"/>
    <property type="match status" value="1"/>
</dbReference>
<gene>
    <name evidence="12" type="ORF">BP00DRAFT_452651</name>
</gene>
<feature type="region of interest" description="Disordered" evidence="11">
    <location>
        <begin position="313"/>
        <end position="332"/>
    </location>
</feature>
<keyword evidence="3 10" id="KW-0812">Transmembrane</keyword>
<dbReference type="PANTHER" id="PTHR23284:SF0">
    <property type="entry name" value="PROLACTIN REGULATORY ELEMENT-BINDING PROTEIN"/>
    <property type="match status" value="1"/>
</dbReference>
<evidence type="ECO:0000313" key="12">
    <source>
        <dbReference type="EMBL" id="PYI24894.1"/>
    </source>
</evidence>
<feature type="transmembrane region" description="Helical" evidence="10">
    <location>
        <begin position="477"/>
        <end position="498"/>
    </location>
</feature>
<dbReference type="GO" id="GO:0015031">
    <property type="term" value="P:protein transport"/>
    <property type="evidence" value="ECO:0007669"/>
    <property type="project" value="UniProtKB-KW"/>
</dbReference>
<evidence type="ECO:0000256" key="6">
    <source>
        <dbReference type="ARBA" id="ARBA00022892"/>
    </source>
</evidence>
<dbReference type="InterPro" id="IPR045260">
    <property type="entry name" value="Sec12-like"/>
</dbReference>
<evidence type="ECO:0000256" key="5">
    <source>
        <dbReference type="ARBA" id="ARBA00022824"/>
    </source>
</evidence>
<evidence type="ECO:0000256" key="11">
    <source>
        <dbReference type="SAM" id="MobiDB-lite"/>
    </source>
</evidence>
<dbReference type="Gene3D" id="2.130.10.10">
    <property type="entry name" value="YVTN repeat-like/Quinoprotein amine dehydrogenase"/>
    <property type="match status" value="1"/>
</dbReference>
<feature type="compositionally biased region" description="Acidic residues" evidence="11">
    <location>
        <begin position="641"/>
        <end position="655"/>
    </location>
</feature>
<evidence type="ECO:0000313" key="13">
    <source>
        <dbReference type="Proteomes" id="UP000248817"/>
    </source>
</evidence>
<feature type="region of interest" description="Disordered" evidence="11">
    <location>
        <begin position="529"/>
        <end position="557"/>
    </location>
</feature>
<keyword evidence="5 10" id="KW-0256">Endoplasmic reticulum</keyword>
<comment type="similarity">
    <text evidence="10">Belongs to the WD repeat SEC12 family.</text>
</comment>
<dbReference type="FunFam" id="2.130.10.10:FF:001559">
    <property type="entry name" value="Uncharacterized protein"/>
    <property type="match status" value="1"/>
</dbReference>
<reference evidence="12 13" key="1">
    <citation type="submission" date="2018-02" db="EMBL/GenBank/DDBJ databases">
        <title>The genomes of Aspergillus section Nigri reveals drivers in fungal speciation.</title>
        <authorList>
            <consortium name="DOE Joint Genome Institute"/>
            <person name="Vesth T.C."/>
            <person name="Nybo J."/>
            <person name="Theobald S."/>
            <person name="Brandl J."/>
            <person name="Frisvad J.C."/>
            <person name="Nielsen K.F."/>
            <person name="Lyhne E.K."/>
            <person name="Kogle M.E."/>
            <person name="Kuo A."/>
            <person name="Riley R."/>
            <person name="Clum A."/>
            <person name="Nolan M."/>
            <person name="Lipzen A."/>
            <person name="Salamov A."/>
            <person name="Henrissat B."/>
            <person name="Wiebenga A."/>
            <person name="De vries R.P."/>
            <person name="Grigoriev I.V."/>
            <person name="Mortensen U.H."/>
            <person name="Andersen M.R."/>
            <person name="Baker S.E."/>
        </authorList>
    </citation>
    <scope>NUCLEOTIDE SEQUENCE [LARGE SCALE GENOMIC DNA]</scope>
    <source>
        <strain evidence="12 13">CBS 114.80</strain>
    </source>
</reference>
<evidence type="ECO:0000256" key="9">
    <source>
        <dbReference type="ARBA" id="ARBA00023136"/>
    </source>
</evidence>
<proteinExistence type="inferred from homology"/>
<feature type="region of interest" description="Disordered" evidence="11">
    <location>
        <begin position="115"/>
        <end position="148"/>
    </location>
</feature>
<keyword evidence="8 10" id="KW-1133">Transmembrane helix</keyword>
<evidence type="ECO:0000256" key="2">
    <source>
        <dbReference type="ARBA" id="ARBA00022574"/>
    </source>
</evidence>
<evidence type="ECO:0000256" key="4">
    <source>
        <dbReference type="ARBA" id="ARBA00022737"/>
    </source>
</evidence>
<dbReference type="Proteomes" id="UP000248817">
    <property type="component" value="Unassembled WGS sequence"/>
</dbReference>
<dbReference type="GO" id="GO:0006888">
    <property type="term" value="P:endoplasmic reticulum to Golgi vesicle-mediated transport"/>
    <property type="evidence" value="ECO:0007669"/>
    <property type="project" value="UniProtKB-UniRule"/>
</dbReference>
<dbReference type="GO" id="GO:0000139">
    <property type="term" value="C:Golgi membrane"/>
    <property type="evidence" value="ECO:0007669"/>
    <property type="project" value="UniProtKB-SubCell"/>
</dbReference>
<keyword evidence="2 10" id="KW-0853">WD repeat</keyword>
<dbReference type="AlphaFoldDB" id="A0A2V5HS17"/>
<organism evidence="12 13">
    <name type="scientific">Aspergillus indologenus CBS 114.80</name>
    <dbReference type="NCBI Taxonomy" id="1450541"/>
    <lineage>
        <taxon>Eukaryota</taxon>
        <taxon>Fungi</taxon>
        <taxon>Dikarya</taxon>
        <taxon>Ascomycota</taxon>
        <taxon>Pezizomycotina</taxon>
        <taxon>Eurotiomycetes</taxon>
        <taxon>Eurotiomycetidae</taxon>
        <taxon>Eurotiales</taxon>
        <taxon>Aspergillaceae</taxon>
        <taxon>Aspergillus</taxon>
        <taxon>Aspergillus subgen. Circumdati</taxon>
    </lineage>
</organism>
<name>A0A2V5HS17_9EURO</name>
<dbReference type="GO" id="GO:0005085">
    <property type="term" value="F:guanyl-nucleotide exchange factor activity"/>
    <property type="evidence" value="ECO:0007669"/>
    <property type="project" value="InterPro"/>
</dbReference>
<comment type="function">
    <text evidence="10">Guanine nucleotide-exchange factor (GEF) required for the formation or budding of transport vesicles from the ER.</text>
</comment>
<keyword evidence="9 10" id="KW-0472">Membrane</keyword>
<accession>A0A2V5HS17</accession>
<evidence type="ECO:0000256" key="10">
    <source>
        <dbReference type="RuleBase" id="RU369019"/>
    </source>
</evidence>
<evidence type="ECO:0000256" key="1">
    <source>
        <dbReference type="ARBA" id="ARBA00022448"/>
    </source>
</evidence>
<keyword evidence="4 10" id="KW-0677">Repeat</keyword>
<protein>
    <recommendedName>
        <fullName evidence="10">Guanine nucleotide-exchange factor SEC12</fullName>
    </recommendedName>
</protein>
<feature type="compositionally biased region" description="Pro residues" evidence="11">
    <location>
        <begin position="530"/>
        <end position="547"/>
    </location>
</feature>
<keyword evidence="6" id="KW-0931">ER-Golgi transport</keyword>
<dbReference type="GO" id="GO:0005789">
    <property type="term" value="C:endoplasmic reticulum membrane"/>
    <property type="evidence" value="ECO:0007669"/>
    <property type="project" value="UniProtKB-SubCell"/>
</dbReference>
<feature type="compositionally biased region" description="Polar residues" evidence="11">
    <location>
        <begin position="126"/>
        <end position="141"/>
    </location>
</feature>
<keyword evidence="7 10" id="KW-0653">Protein transport</keyword>
<evidence type="ECO:0000256" key="3">
    <source>
        <dbReference type="ARBA" id="ARBA00022692"/>
    </source>
</evidence>
<dbReference type="EMBL" id="KZ825727">
    <property type="protein sequence ID" value="PYI24894.1"/>
    <property type="molecule type" value="Genomic_DNA"/>
</dbReference>
<evidence type="ECO:0000256" key="7">
    <source>
        <dbReference type="ARBA" id="ARBA00022927"/>
    </source>
</evidence>
<feature type="region of interest" description="Disordered" evidence="11">
    <location>
        <begin position="637"/>
        <end position="675"/>
    </location>
</feature>
<evidence type="ECO:0000256" key="8">
    <source>
        <dbReference type="ARBA" id="ARBA00022989"/>
    </source>
</evidence>
<comment type="subcellular location">
    <subcellularLocation>
        <location evidence="10">Endoplasmic reticulum membrane</location>
        <topology evidence="10">Single-pass type II membrane protein</topology>
    </subcellularLocation>
    <subcellularLocation>
        <location evidence="10">Golgi apparatus membrane</location>
        <topology evidence="10">Single-pass type II membrane protein</topology>
    </subcellularLocation>
</comment>
<dbReference type="InterPro" id="IPR015943">
    <property type="entry name" value="WD40/YVTN_repeat-like_dom_sf"/>
</dbReference>
<keyword evidence="1 10" id="KW-0813">Transport</keyword>
<sequence>MAPSIPSAKLTLSCPLFAADFDPRNPGFLLVAGGGGEGRSGVLLDSSKRQTLTPVVDIDLSRDEDSVTSLAAALPTEDSVIALAGINSSVEEQKRDNNQHLRSFRIDYPPRKALSGADQAVESSEDGSSATPTRGKTTPLSRASLFRTAKDSKSSDTYQRLLRLSPWKSGAQSPRVAAIATGLAATGEIVFFSATATPGQSEVIGRIRLGSDEEAEDIDIIALDDETGTFRFAYSNGVDVFVGQVTAETRSNAAPDVQCIYTTPVPEKGPRTRPKFRALRFLSPTSLLLLQNSPDRKGCELMILDLRSALVPNPGEKKPQQQQQQQMTTGKASIIRRKKLRKTIKIGLGLDICLLGSGSDNLVNQQQQAIIAVSGSDQSIELLTLEFNPLSGRGGYGPLRHYTTLPDVHPFSMTKLCFAPFHSPQHPVSAATPPQYVRLASVSMGNTVVVHTLPLSPCPPASRNPRYVLSMPGESEIWTHFSSGFAALLSILIVCFVLQAFTEIRGAMPPYLGATEWLPPHIRDAVARPYYPPPPPPSPLPPSPLPPADLSTSSPDSVVVARAPNNRPISCASSTPSPIPVLTSGKPSFITCDSATNLLLVDSTPADALSSYRRWRDVQETDRARWIQGLTEACYGPVSESDLESEPESASDDDSVPTGVFFGDLCPTKPIEDLP</sequence>
<dbReference type="GO" id="GO:0003400">
    <property type="term" value="P:regulation of COPII vesicle coating"/>
    <property type="evidence" value="ECO:0007669"/>
    <property type="project" value="UniProtKB-UniRule"/>
</dbReference>
<keyword evidence="13" id="KW-1185">Reference proteome</keyword>